<dbReference type="InterPro" id="IPR014729">
    <property type="entry name" value="Rossmann-like_a/b/a_fold"/>
</dbReference>
<dbReference type="GO" id="GO:0032267">
    <property type="term" value="F:tRNA(Ile)-lysidine synthase activity"/>
    <property type="evidence" value="ECO:0007669"/>
    <property type="project" value="UniProtKB-EC"/>
</dbReference>
<reference evidence="10 11" key="1">
    <citation type="submission" date="2016-10" db="EMBL/GenBank/DDBJ databases">
        <authorList>
            <person name="Varghese N."/>
            <person name="Submissions S."/>
        </authorList>
    </citation>
    <scope>NUCLEOTIDE SEQUENCE [LARGE SCALE GENOMIC DNA]</scope>
    <source>
        <strain evidence="10 11">DSM 11449</strain>
    </source>
</reference>
<keyword evidence="2 8" id="KW-0963">Cytoplasm</keyword>
<dbReference type="PANTHER" id="PTHR43033">
    <property type="entry name" value="TRNA(ILE)-LYSIDINE SYNTHASE-RELATED"/>
    <property type="match status" value="1"/>
</dbReference>
<comment type="domain">
    <text evidence="8">The N-terminal region contains the highly conserved SGGXDS motif, predicted to be a P-loop motif involved in ATP binding.</text>
</comment>
<dbReference type="InterPro" id="IPR012795">
    <property type="entry name" value="tRNA_Ile_lys_synt_N"/>
</dbReference>
<feature type="domain" description="Lysidine-tRNA(Ile) synthetase C-terminal" evidence="9">
    <location>
        <begin position="358"/>
        <end position="432"/>
    </location>
</feature>
<proteinExistence type="inferred from homology"/>
<evidence type="ECO:0000256" key="7">
    <source>
        <dbReference type="ARBA" id="ARBA00048539"/>
    </source>
</evidence>
<dbReference type="OrthoDB" id="9807403at2"/>
<keyword evidence="4 8" id="KW-0819">tRNA processing</keyword>
<keyword evidence="11" id="KW-1185">Reference proteome</keyword>
<dbReference type="Proteomes" id="UP000182771">
    <property type="component" value="Unassembled WGS sequence"/>
</dbReference>
<evidence type="ECO:0000256" key="1">
    <source>
        <dbReference type="ARBA" id="ARBA00004496"/>
    </source>
</evidence>
<dbReference type="RefSeq" id="WP_016421150.1">
    <property type="nucleotide sequence ID" value="NZ_FNND01000008.1"/>
</dbReference>
<evidence type="ECO:0000256" key="6">
    <source>
        <dbReference type="ARBA" id="ARBA00022840"/>
    </source>
</evidence>
<dbReference type="HAMAP" id="MF_01161">
    <property type="entry name" value="tRNA_Ile_lys_synt"/>
    <property type="match status" value="1"/>
</dbReference>
<dbReference type="EMBL" id="FNND01000008">
    <property type="protein sequence ID" value="SDX10434.1"/>
    <property type="molecule type" value="Genomic_DNA"/>
</dbReference>
<comment type="function">
    <text evidence="8">Ligates lysine onto the cytidine present at position 34 of the AUA codon-specific tRNA(Ile) that contains the anticodon CAU, in an ATP-dependent manner. Cytidine is converted to lysidine, thus changing the amino acid specificity of the tRNA from methionine to isoleucine.</text>
</comment>
<comment type="subcellular location">
    <subcellularLocation>
        <location evidence="1 8">Cytoplasm</location>
    </subcellularLocation>
</comment>
<evidence type="ECO:0000256" key="3">
    <source>
        <dbReference type="ARBA" id="ARBA00022598"/>
    </source>
</evidence>
<gene>
    <name evidence="8" type="primary">tilS</name>
    <name evidence="10" type="ORF">SAMN05444420_10877</name>
</gene>
<evidence type="ECO:0000259" key="9">
    <source>
        <dbReference type="SMART" id="SM00977"/>
    </source>
</evidence>
<evidence type="ECO:0000313" key="11">
    <source>
        <dbReference type="Proteomes" id="UP000182771"/>
    </source>
</evidence>
<dbReference type="Pfam" id="PF01171">
    <property type="entry name" value="ATP_bind_3"/>
    <property type="match status" value="1"/>
</dbReference>
<organism evidence="10 11">
    <name type="scientific">Capnocytophaga granulosa</name>
    <dbReference type="NCBI Taxonomy" id="45242"/>
    <lineage>
        <taxon>Bacteria</taxon>
        <taxon>Pseudomonadati</taxon>
        <taxon>Bacteroidota</taxon>
        <taxon>Flavobacteriia</taxon>
        <taxon>Flavobacteriales</taxon>
        <taxon>Flavobacteriaceae</taxon>
        <taxon>Capnocytophaga</taxon>
    </lineage>
</organism>
<keyword evidence="6 8" id="KW-0067">ATP-binding</keyword>
<dbReference type="GO" id="GO:0006400">
    <property type="term" value="P:tRNA modification"/>
    <property type="evidence" value="ECO:0007669"/>
    <property type="project" value="UniProtKB-UniRule"/>
</dbReference>
<dbReference type="SMART" id="SM00977">
    <property type="entry name" value="TilS_C"/>
    <property type="match status" value="1"/>
</dbReference>
<evidence type="ECO:0000256" key="4">
    <source>
        <dbReference type="ARBA" id="ARBA00022694"/>
    </source>
</evidence>
<comment type="catalytic activity">
    <reaction evidence="7 8">
        <text>cytidine(34) in tRNA(Ile2) + L-lysine + ATP = lysidine(34) in tRNA(Ile2) + AMP + diphosphate + H(+)</text>
        <dbReference type="Rhea" id="RHEA:43744"/>
        <dbReference type="Rhea" id="RHEA-COMP:10625"/>
        <dbReference type="Rhea" id="RHEA-COMP:10670"/>
        <dbReference type="ChEBI" id="CHEBI:15378"/>
        <dbReference type="ChEBI" id="CHEBI:30616"/>
        <dbReference type="ChEBI" id="CHEBI:32551"/>
        <dbReference type="ChEBI" id="CHEBI:33019"/>
        <dbReference type="ChEBI" id="CHEBI:82748"/>
        <dbReference type="ChEBI" id="CHEBI:83665"/>
        <dbReference type="ChEBI" id="CHEBI:456215"/>
        <dbReference type="EC" id="6.3.4.19"/>
    </reaction>
</comment>
<protein>
    <recommendedName>
        <fullName evidence="8">tRNA(Ile)-lysidine synthase</fullName>
        <ecNumber evidence="8">6.3.4.19</ecNumber>
    </recommendedName>
    <alternativeName>
        <fullName evidence="8">tRNA(Ile)-2-lysyl-cytidine synthase</fullName>
    </alternativeName>
    <alternativeName>
        <fullName evidence="8">tRNA(Ile)-lysidine synthetase</fullName>
    </alternativeName>
</protein>
<dbReference type="Gene3D" id="3.40.50.620">
    <property type="entry name" value="HUPs"/>
    <property type="match status" value="1"/>
</dbReference>
<dbReference type="SUPFAM" id="SSF52402">
    <property type="entry name" value="Adenine nucleotide alpha hydrolases-like"/>
    <property type="match status" value="1"/>
</dbReference>
<dbReference type="PANTHER" id="PTHR43033:SF1">
    <property type="entry name" value="TRNA(ILE)-LYSIDINE SYNTHASE-RELATED"/>
    <property type="match status" value="1"/>
</dbReference>
<dbReference type="EC" id="6.3.4.19" evidence="8"/>
<comment type="caution">
    <text evidence="10">The sequence shown here is derived from an EMBL/GenBank/DDBJ whole genome shotgun (WGS) entry which is preliminary data.</text>
</comment>
<dbReference type="InterPro" id="IPR011063">
    <property type="entry name" value="TilS/TtcA_N"/>
</dbReference>
<dbReference type="InterPro" id="IPR012094">
    <property type="entry name" value="tRNA_Ile_lys_synt"/>
</dbReference>
<comment type="similarity">
    <text evidence="8">Belongs to the tRNA(Ile)-lysidine synthase family.</text>
</comment>
<dbReference type="SUPFAM" id="SSF56037">
    <property type="entry name" value="PheT/TilS domain"/>
    <property type="match status" value="1"/>
</dbReference>
<evidence type="ECO:0000256" key="5">
    <source>
        <dbReference type="ARBA" id="ARBA00022741"/>
    </source>
</evidence>
<dbReference type="AlphaFoldDB" id="A0A1H2Z0K9"/>
<keyword evidence="3 8" id="KW-0436">Ligase</keyword>
<dbReference type="GeneID" id="85015997"/>
<accession>A0A1H2Z0K9</accession>
<dbReference type="GO" id="GO:0005524">
    <property type="term" value="F:ATP binding"/>
    <property type="evidence" value="ECO:0007669"/>
    <property type="project" value="UniProtKB-UniRule"/>
</dbReference>
<evidence type="ECO:0000256" key="2">
    <source>
        <dbReference type="ARBA" id="ARBA00022490"/>
    </source>
</evidence>
<dbReference type="InterPro" id="IPR012796">
    <property type="entry name" value="Lysidine-tRNA-synth_C"/>
</dbReference>
<dbReference type="CDD" id="cd01992">
    <property type="entry name" value="TilS_N"/>
    <property type="match status" value="1"/>
</dbReference>
<dbReference type="GO" id="GO:0005737">
    <property type="term" value="C:cytoplasm"/>
    <property type="evidence" value="ECO:0007669"/>
    <property type="project" value="UniProtKB-SubCell"/>
</dbReference>
<feature type="binding site" evidence="8">
    <location>
        <begin position="26"/>
        <end position="31"/>
    </location>
    <ligand>
        <name>ATP</name>
        <dbReference type="ChEBI" id="CHEBI:30616"/>
    </ligand>
</feature>
<sequence>MLASFQQHLQQHFPFLWQKKIILAISGGIDSVVLAHLLHGLDIPFLMAHCNFQLRGEESEGDQRFVEALSHQLSTPLAVKRFETKAYGKTHGLNTQIAARVLRYEWFEALRQEQGYDYVLTAHQANDSWETFLINTSRGTGLKGLLGIPTQNGAILRPLLPFSREEILTFATENHISWREDSSNSSDAYTRNKIRHHLSPMLKEVHPLFFKNFEKTQSLLQLTYNFLQEGIEQYRKKCFVLGNPIVFLIEKLRMHPHRRFLLHELLSPYGFSDADALERFLQADTGKYLASDTHRLLSNRGQWLISELKEASPAVFYLQEEVGVIKSPIALSWQEVSEAAPSGVEVIYIDKQKVLFPLCLRKRKEGDLFYPYGMGGQKKVLRKYFKDEKYSLYDKENQWLLTDSTDQILWVVGRRADERFRPTPYTKEILCFRLNNE</sequence>
<evidence type="ECO:0000256" key="8">
    <source>
        <dbReference type="HAMAP-Rule" id="MF_01161"/>
    </source>
</evidence>
<keyword evidence="5 8" id="KW-0547">Nucleotide-binding</keyword>
<name>A0A1H2Z0K9_9FLAO</name>
<dbReference type="NCBIfam" id="TIGR02432">
    <property type="entry name" value="lysidine_TilS_N"/>
    <property type="match status" value="1"/>
</dbReference>
<evidence type="ECO:0000313" key="10">
    <source>
        <dbReference type="EMBL" id="SDX10434.1"/>
    </source>
</evidence>